<comment type="caution">
    <text evidence="1">The sequence shown here is derived from an EMBL/GenBank/DDBJ whole genome shotgun (WGS) entry which is preliminary data.</text>
</comment>
<proteinExistence type="predicted"/>
<organism evidence="1">
    <name type="scientific">marine sediment metagenome</name>
    <dbReference type="NCBI Taxonomy" id="412755"/>
    <lineage>
        <taxon>unclassified sequences</taxon>
        <taxon>metagenomes</taxon>
        <taxon>ecological metagenomes</taxon>
    </lineage>
</organism>
<protein>
    <submittedName>
        <fullName evidence="1">Uncharacterized protein</fullName>
    </submittedName>
</protein>
<sequence length="155" mass="16156">MKTRLVSKLAGGIGPLLALVLIVALAVPALAIPQPPHTFRGSVTICGAPAEEDTVVSARIDGTEYATTTVDVNGDYGWLTTFTVPANDPATPETEGGVDGDTVEFWVLGKLAGEAEFERLGLTELNLMVAIVDITAPSVTITELTPDPTNVNTPI</sequence>
<evidence type="ECO:0000313" key="1">
    <source>
        <dbReference type="EMBL" id="GAH81771.1"/>
    </source>
</evidence>
<gene>
    <name evidence="1" type="ORF">S03H2_68238</name>
</gene>
<reference evidence="1" key="1">
    <citation type="journal article" date="2014" name="Front. Microbiol.">
        <title>High frequency of phylogenetically diverse reductive dehalogenase-homologous genes in deep subseafloor sedimentary metagenomes.</title>
        <authorList>
            <person name="Kawai M."/>
            <person name="Futagami T."/>
            <person name="Toyoda A."/>
            <person name="Takaki Y."/>
            <person name="Nishi S."/>
            <person name="Hori S."/>
            <person name="Arai W."/>
            <person name="Tsubouchi T."/>
            <person name="Morono Y."/>
            <person name="Uchiyama I."/>
            <person name="Ito T."/>
            <person name="Fujiyama A."/>
            <person name="Inagaki F."/>
            <person name="Takami H."/>
        </authorList>
    </citation>
    <scope>NUCLEOTIDE SEQUENCE</scope>
    <source>
        <strain evidence="1">Expedition CK06-06</strain>
    </source>
</reference>
<feature type="non-terminal residue" evidence="1">
    <location>
        <position position="155"/>
    </location>
</feature>
<dbReference type="EMBL" id="BARU01044830">
    <property type="protein sequence ID" value="GAH81771.1"/>
    <property type="molecule type" value="Genomic_DNA"/>
</dbReference>
<accession>X1IH67</accession>
<name>X1IH67_9ZZZZ</name>
<dbReference type="AlphaFoldDB" id="X1IH67"/>